<reference evidence="9" key="2">
    <citation type="submission" date="2016-03" db="EMBL/GenBank/DDBJ databases">
        <authorList>
            <person name="Ploux O."/>
        </authorList>
    </citation>
    <scope>NUCLEOTIDE SEQUENCE [LARGE SCALE GENOMIC DNA]</scope>
    <source>
        <strain evidence="9">PP9</strain>
    </source>
</reference>
<gene>
    <name evidence="8" type="ORF">ATY39_05870</name>
</gene>
<dbReference type="PROSITE" id="PS00798">
    <property type="entry name" value="ALDOKETO_REDUCTASE_1"/>
    <property type="match status" value="1"/>
</dbReference>
<dbReference type="PRINTS" id="PR00069">
    <property type="entry name" value="ALDKETRDTASE"/>
</dbReference>
<feature type="site" description="Lowers pKa of active site Tyr" evidence="6">
    <location>
        <position position="83"/>
    </location>
</feature>
<comment type="similarity">
    <text evidence="1">Belongs to the aldo/keto reductase family.</text>
</comment>
<evidence type="ECO:0000256" key="2">
    <source>
        <dbReference type="ARBA" id="ARBA00022857"/>
    </source>
</evidence>
<evidence type="ECO:0000256" key="5">
    <source>
        <dbReference type="PIRSR" id="PIRSR000097-2"/>
    </source>
</evidence>
<protein>
    <submittedName>
        <fullName evidence="8">Glyoxal reductase</fullName>
    </submittedName>
</protein>
<dbReference type="PANTHER" id="PTHR43827">
    <property type="entry name" value="2,5-DIKETO-D-GLUCONIC ACID REDUCTASE"/>
    <property type="match status" value="1"/>
</dbReference>
<feature type="active site" description="Proton donor" evidence="4">
    <location>
        <position position="54"/>
    </location>
</feature>
<evidence type="ECO:0000256" key="1">
    <source>
        <dbReference type="ARBA" id="ARBA00007905"/>
    </source>
</evidence>
<feature type="domain" description="NADP-dependent oxidoreductase" evidence="7">
    <location>
        <begin position="20"/>
        <end position="268"/>
    </location>
</feature>
<dbReference type="PIRSF" id="PIRSF000097">
    <property type="entry name" value="AKR"/>
    <property type="match status" value="1"/>
</dbReference>
<dbReference type="STRING" id="241244.ATY39_05870"/>
<organism evidence="8 9">
    <name type="scientific">Rummeliibacillus stabekisii</name>
    <dbReference type="NCBI Taxonomy" id="241244"/>
    <lineage>
        <taxon>Bacteria</taxon>
        <taxon>Bacillati</taxon>
        <taxon>Bacillota</taxon>
        <taxon>Bacilli</taxon>
        <taxon>Bacillales</taxon>
        <taxon>Caryophanaceae</taxon>
        <taxon>Rummeliibacillus</taxon>
    </lineage>
</organism>
<evidence type="ECO:0000313" key="8">
    <source>
        <dbReference type="EMBL" id="AMX01022.1"/>
    </source>
</evidence>
<name>A0A143HIC8_9BACL</name>
<dbReference type="PANTHER" id="PTHR43827:SF3">
    <property type="entry name" value="NADP-DEPENDENT OXIDOREDUCTASE DOMAIN-CONTAINING PROTEIN"/>
    <property type="match status" value="1"/>
</dbReference>
<proteinExistence type="inferred from homology"/>
<reference evidence="8 9" key="1">
    <citation type="journal article" date="2016" name="Genome Announc.">
        <title>Whole-Genome Sequence of Rummeliibacillus stabekisii Strain PP9 Isolated from Antarctic Soil.</title>
        <authorList>
            <person name="da Mota F.F."/>
            <person name="Vollu R.E."/>
            <person name="Jurelevicius D."/>
            <person name="Seldin L."/>
        </authorList>
    </citation>
    <scope>NUCLEOTIDE SEQUENCE [LARGE SCALE GENOMIC DNA]</scope>
    <source>
        <strain evidence="8 9">PP9</strain>
    </source>
</reference>
<evidence type="ECO:0000256" key="3">
    <source>
        <dbReference type="ARBA" id="ARBA00023002"/>
    </source>
</evidence>
<dbReference type="Pfam" id="PF00248">
    <property type="entry name" value="Aldo_ket_red"/>
    <property type="match status" value="1"/>
</dbReference>
<sequence length="283" mass="32589">MNNMVKQTVTLNNGNEMPAVGYGTFRVKDSNELSDMVVVAIKEGYRHIDTAHIYQNEESVGLGIKKAIDEGLVTREELFVTSKVWNDGLTYEETIAAYEESLRKLGLDYLDLYIIHWPGLDENYVEVYKALEELYNNKRVKNIGVSNFHVHHLETLLSKTSVVPTVNQIEFQPKLTQVEVREYCKKRGIQVEAWSPLMNGEILNHEVLVDIAKKYNKSTAQIVLKWDLENDVITIPKSMTPSRIRENLELFDFELTQDEIDKISSLNEGFHFGPNPDEYNFNN</sequence>
<keyword evidence="2" id="KW-0521">NADP</keyword>
<dbReference type="InterPro" id="IPR036812">
    <property type="entry name" value="NAD(P)_OxRdtase_dom_sf"/>
</dbReference>
<dbReference type="PROSITE" id="PS00063">
    <property type="entry name" value="ALDOKETO_REDUCTASE_3"/>
    <property type="match status" value="1"/>
</dbReference>
<evidence type="ECO:0000259" key="7">
    <source>
        <dbReference type="Pfam" id="PF00248"/>
    </source>
</evidence>
<dbReference type="Gene3D" id="3.20.20.100">
    <property type="entry name" value="NADP-dependent oxidoreductase domain"/>
    <property type="match status" value="1"/>
</dbReference>
<dbReference type="Proteomes" id="UP000076021">
    <property type="component" value="Chromosome"/>
</dbReference>
<dbReference type="EMBL" id="CP014806">
    <property type="protein sequence ID" value="AMX01022.1"/>
    <property type="molecule type" value="Genomic_DNA"/>
</dbReference>
<dbReference type="InterPro" id="IPR020471">
    <property type="entry name" value="AKR"/>
</dbReference>
<dbReference type="InterPro" id="IPR018170">
    <property type="entry name" value="Aldo/ket_reductase_CS"/>
</dbReference>
<evidence type="ECO:0000256" key="4">
    <source>
        <dbReference type="PIRSR" id="PIRSR000097-1"/>
    </source>
</evidence>
<keyword evidence="9" id="KW-1185">Reference proteome</keyword>
<feature type="binding site" evidence="5">
    <location>
        <position position="116"/>
    </location>
    <ligand>
        <name>substrate</name>
    </ligand>
</feature>
<dbReference type="OrthoDB" id="9804790at2"/>
<dbReference type="AlphaFoldDB" id="A0A143HIC8"/>
<accession>A0A143HIC8</accession>
<dbReference type="SUPFAM" id="SSF51430">
    <property type="entry name" value="NAD(P)-linked oxidoreductase"/>
    <property type="match status" value="1"/>
</dbReference>
<dbReference type="PROSITE" id="PS00062">
    <property type="entry name" value="ALDOKETO_REDUCTASE_2"/>
    <property type="match status" value="1"/>
</dbReference>
<dbReference type="KEGG" id="rst:ATY39_05870"/>
<evidence type="ECO:0000313" key="9">
    <source>
        <dbReference type="Proteomes" id="UP000076021"/>
    </source>
</evidence>
<keyword evidence="3" id="KW-0560">Oxidoreductase</keyword>
<evidence type="ECO:0000256" key="6">
    <source>
        <dbReference type="PIRSR" id="PIRSR000097-3"/>
    </source>
</evidence>
<dbReference type="FunFam" id="3.20.20.100:FF:000015">
    <property type="entry name" value="Oxidoreductase, aldo/keto reductase family"/>
    <property type="match status" value="1"/>
</dbReference>
<dbReference type="InterPro" id="IPR023210">
    <property type="entry name" value="NADP_OxRdtase_dom"/>
</dbReference>
<dbReference type="GO" id="GO:0016616">
    <property type="term" value="F:oxidoreductase activity, acting on the CH-OH group of donors, NAD or NADP as acceptor"/>
    <property type="evidence" value="ECO:0007669"/>
    <property type="project" value="UniProtKB-ARBA"/>
</dbReference>